<dbReference type="GO" id="GO:0016491">
    <property type="term" value="F:oxidoreductase activity"/>
    <property type="evidence" value="ECO:0007669"/>
    <property type="project" value="UniProtKB-KW"/>
</dbReference>
<evidence type="ECO:0000259" key="4">
    <source>
        <dbReference type="Pfam" id="PF02826"/>
    </source>
</evidence>
<evidence type="ECO:0000313" key="5">
    <source>
        <dbReference type="EMBL" id="GAG68816.1"/>
    </source>
</evidence>
<keyword evidence="3" id="KW-0520">NAD</keyword>
<dbReference type="Pfam" id="PF02826">
    <property type="entry name" value="2-Hacid_dh_C"/>
    <property type="match status" value="1"/>
</dbReference>
<comment type="similarity">
    <text evidence="1">Belongs to the D-isomer specific 2-hydroxyacid dehydrogenase family.</text>
</comment>
<dbReference type="PROSITE" id="PS00671">
    <property type="entry name" value="D_2_HYDROXYACID_DH_3"/>
    <property type="match status" value="1"/>
</dbReference>
<evidence type="ECO:0000256" key="2">
    <source>
        <dbReference type="ARBA" id="ARBA00023002"/>
    </source>
</evidence>
<feature type="non-terminal residue" evidence="5">
    <location>
        <position position="1"/>
    </location>
</feature>
<dbReference type="SUPFAM" id="SSF51735">
    <property type="entry name" value="NAD(P)-binding Rossmann-fold domains"/>
    <property type="match status" value="1"/>
</dbReference>
<dbReference type="EMBL" id="BART01005661">
    <property type="protein sequence ID" value="GAG68816.1"/>
    <property type="molecule type" value="Genomic_DNA"/>
</dbReference>
<protein>
    <recommendedName>
        <fullName evidence="4">D-isomer specific 2-hydroxyacid dehydrogenase NAD-binding domain-containing protein</fullName>
    </recommendedName>
</protein>
<dbReference type="PANTHER" id="PTHR43761:SF1">
    <property type="entry name" value="D-ISOMER SPECIFIC 2-HYDROXYACID DEHYDROGENASE CATALYTIC DOMAIN-CONTAINING PROTEIN-RELATED"/>
    <property type="match status" value="1"/>
</dbReference>
<dbReference type="GO" id="GO:0051287">
    <property type="term" value="F:NAD binding"/>
    <property type="evidence" value="ECO:0007669"/>
    <property type="project" value="InterPro"/>
</dbReference>
<reference evidence="5" key="1">
    <citation type="journal article" date="2014" name="Front. Microbiol.">
        <title>High frequency of phylogenetically diverse reductive dehalogenase-homologous genes in deep subseafloor sedimentary metagenomes.</title>
        <authorList>
            <person name="Kawai M."/>
            <person name="Futagami T."/>
            <person name="Toyoda A."/>
            <person name="Takaki Y."/>
            <person name="Nishi S."/>
            <person name="Hori S."/>
            <person name="Arai W."/>
            <person name="Tsubouchi T."/>
            <person name="Morono Y."/>
            <person name="Uchiyama I."/>
            <person name="Ito T."/>
            <person name="Fujiyama A."/>
            <person name="Inagaki F."/>
            <person name="Takami H."/>
        </authorList>
    </citation>
    <scope>NUCLEOTIDE SEQUENCE</scope>
    <source>
        <strain evidence="5">Expedition CK06-06</strain>
    </source>
</reference>
<evidence type="ECO:0000256" key="3">
    <source>
        <dbReference type="ARBA" id="ARBA00023027"/>
    </source>
</evidence>
<feature type="domain" description="D-isomer specific 2-hydroxyacid dehydrogenase NAD-binding" evidence="4">
    <location>
        <begin position="1"/>
        <end position="72"/>
    </location>
</feature>
<proteinExistence type="inferred from homology"/>
<name>X1BA09_9ZZZZ</name>
<sequence length="111" mass="12368">HSFGEEEFKAMKKDAYLINTARGAIVDELALYRALKEGWIAGAALDVMEKEPPDLNSPLLKLDKLIITPHISYYSEESYAELKTKAAQAVLDVLKGELPKAIVNPQVVKER</sequence>
<dbReference type="InterPro" id="IPR006140">
    <property type="entry name" value="D-isomer_DH_NAD-bd"/>
</dbReference>
<evidence type="ECO:0000256" key="1">
    <source>
        <dbReference type="ARBA" id="ARBA00005854"/>
    </source>
</evidence>
<keyword evidence="2" id="KW-0560">Oxidoreductase</keyword>
<gene>
    <name evidence="5" type="ORF">S01H4_12937</name>
</gene>
<accession>X1BA09</accession>
<dbReference type="InterPro" id="IPR036291">
    <property type="entry name" value="NAD(P)-bd_dom_sf"/>
</dbReference>
<comment type="caution">
    <text evidence="5">The sequence shown here is derived from an EMBL/GenBank/DDBJ whole genome shotgun (WGS) entry which is preliminary data.</text>
</comment>
<dbReference type="AlphaFoldDB" id="X1BA09"/>
<dbReference type="PANTHER" id="PTHR43761">
    <property type="entry name" value="D-ISOMER SPECIFIC 2-HYDROXYACID DEHYDROGENASE FAMILY PROTEIN (AFU_ORTHOLOGUE AFUA_1G13630)"/>
    <property type="match status" value="1"/>
</dbReference>
<dbReference type="InterPro" id="IPR029753">
    <property type="entry name" value="D-isomer_DH_CS"/>
</dbReference>
<organism evidence="5">
    <name type="scientific">marine sediment metagenome</name>
    <dbReference type="NCBI Taxonomy" id="412755"/>
    <lineage>
        <taxon>unclassified sequences</taxon>
        <taxon>metagenomes</taxon>
        <taxon>ecological metagenomes</taxon>
    </lineage>
</organism>
<dbReference type="Gene3D" id="3.40.50.720">
    <property type="entry name" value="NAD(P)-binding Rossmann-like Domain"/>
    <property type="match status" value="2"/>
</dbReference>
<dbReference type="InterPro" id="IPR050418">
    <property type="entry name" value="D-iso_2-hydroxyacid_DH_PdxB"/>
</dbReference>